<dbReference type="PANTHER" id="PTHR13691">
    <property type="entry name" value="RIBOSOMAL PROTEIN L2"/>
    <property type="match status" value="1"/>
</dbReference>
<dbReference type="HAMAP" id="MF_01320_B">
    <property type="entry name" value="Ribosomal_uL2_B"/>
    <property type="match status" value="1"/>
</dbReference>
<dbReference type="InterPro" id="IPR022671">
    <property type="entry name" value="Ribosomal_uL2_CS"/>
</dbReference>
<evidence type="ECO:0000256" key="2">
    <source>
        <dbReference type="ARBA" id="ARBA00022980"/>
    </source>
</evidence>
<keyword evidence="5" id="KW-0694">RNA-binding</keyword>
<comment type="similarity">
    <text evidence="1 5">Belongs to the universal ribosomal protein uL2 family.</text>
</comment>
<reference evidence="10" key="1">
    <citation type="submission" date="2017-09" db="EMBL/GenBank/DDBJ databases">
        <title>Depth-based differentiation of microbial function through sediment-hosted aquifers and enrichment of novel symbionts in the deep terrestrial subsurface.</title>
        <authorList>
            <person name="Probst A.J."/>
            <person name="Ladd B."/>
            <person name="Jarett J.K."/>
            <person name="Geller-Mcgrath D.E."/>
            <person name="Sieber C.M.K."/>
            <person name="Emerson J.B."/>
            <person name="Anantharaman K."/>
            <person name="Thomas B.C."/>
            <person name="Malmstrom R."/>
            <person name="Stieglmeier M."/>
            <person name="Klingl A."/>
            <person name="Woyke T."/>
            <person name="Ryan C.M."/>
            <person name="Banfield J.F."/>
        </authorList>
    </citation>
    <scope>NUCLEOTIDE SEQUENCE [LARGE SCALE GENOMIC DNA]</scope>
</reference>
<dbReference type="GO" id="GO:0016740">
    <property type="term" value="F:transferase activity"/>
    <property type="evidence" value="ECO:0007669"/>
    <property type="project" value="InterPro"/>
</dbReference>
<feature type="domain" description="Large ribosomal subunit protein uL2 C-terminal" evidence="7">
    <location>
        <begin position="122"/>
        <end position="250"/>
    </location>
</feature>
<evidence type="ECO:0000256" key="1">
    <source>
        <dbReference type="ARBA" id="ARBA00005636"/>
    </source>
</evidence>
<dbReference type="SUPFAM" id="SSF50104">
    <property type="entry name" value="Translation proteins SH3-like domain"/>
    <property type="match status" value="1"/>
</dbReference>
<keyword evidence="3 5" id="KW-0687">Ribonucleoprotein</keyword>
<dbReference type="SUPFAM" id="SSF50249">
    <property type="entry name" value="Nucleic acid-binding proteins"/>
    <property type="match status" value="1"/>
</dbReference>
<dbReference type="InterPro" id="IPR005880">
    <property type="entry name" value="Ribosomal_uL2_bac/org-type"/>
</dbReference>
<feature type="compositionally biased region" description="Basic residues" evidence="6">
    <location>
        <begin position="254"/>
        <end position="271"/>
    </location>
</feature>
<sequence>MKKFKPNTPGTRMMTIETFENLTPKKPEKSLLMFMGGRSCRDALGHISVRHRGSGHKRLYRIIDFKRDKKGIPARVIAFEYDPGRSSRIALLQYADGEKRYILLPSGLSIGSMLMSGEKAEIKTGNALSIRNIPLGTFVHNVELKSGKGGQLARSAGSYAQIMTKEGEYANLRLPSGEIRLVHQDCMATVGQVGNIDHENVMSGKAGRTRWLGIRPTVRGVAMNKVDHPHGGGRGKSKGGRHPVSPWGQLSKGYKTRRRKSTERWIIQHRK</sequence>
<dbReference type="Gene3D" id="4.10.950.10">
    <property type="entry name" value="Ribosomal protein L2, domain 3"/>
    <property type="match status" value="1"/>
</dbReference>
<gene>
    <name evidence="5" type="primary">rplB</name>
    <name evidence="9" type="ORF">COY52_07855</name>
</gene>
<feature type="compositionally biased region" description="Basic residues" evidence="6">
    <location>
        <begin position="231"/>
        <end position="241"/>
    </location>
</feature>
<dbReference type="Pfam" id="PF00181">
    <property type="entry name" value="Ribosomal_L2_N"/>
    <property type="match status" value="1"/>
</dbReference>
<dbReference type="EMBL" id="PFMR01000206">
    <property type="protein sequence ID" value="PIZ16179.1"/>
    <property type="molecule type" value="Genomic_DNA"/>
</dbReference>
<dbReference type="InterPro" id="IPR014722">
    <property type="entry name" value="Rib_uL2_dom2"/>
</dbReference>
<protein>
    <recommendedName>
        <fullName evidence="4 5">Large ribosomal subunit protein uL2</fullName>
    </recommendedName>
</protein>
<evidence type="ECO:0000256" key="5">
    <source>
        <dbReference type="HAMAP-Rule" id="MF_01320"/>
    </source>
</evidence>
<comment type="caution">
    <text evidence="9">The sequence shown here is derived from an EMBL/GenBank/DDBJ whole genome shotgun (WGS) entry which is preliminary data.</text>
</comment>
<evidence type="ECO:0000313" key="9">
    <source>
        <dbReference type="EMBL" id="PIZ16179.1"/>
    </source>
</evidence>
<dbReference type="NCBIfam" id="TIGR01171">
    <property type="entry name" value="rplB_bact"/>
    <property type="match status" value="1"/>
</dbReference>
<dbReference type="PIRSF" id="PIRSF002158">
    <property type="entry name" value="Ribosomal_L2"/>
    <property type="match status" value="1"/>
</dbReference>
<proteinExistence type="inferred from homology"/>
<comment type="function">
    <text evidence="5">One of the primary rRNA binding proteins. Required for association of the 30S and 50S subunits to form the 70S ribosome, for tRNA binding and peptide bond formation. It has been suggested to have peptidyltransferase activity; this is somewhat controversial. Makes several contacts with the 16S rRNA in the 70S ribosome.</text>
</comment>
<evidence type="ECO:0000256" key="6">
    <source>
        <dbReference type="SAM" id="MobiDB-lite"/>
    </source>
</evidence>
<feature type="domain" description="Large ribosomal subunit protein uL2 RNA-binding" evidence="8">
    <location>
        <begin position="40"/>
        <end position="116"/>
    </location>
</feature>
<feature type="region of interest" description="Disordered" evidence="6">
    <location>
        <begin position="223"/>
        <end position="271"/>
    </location>
</feature>
<dbReference type="InterPro" id="IPR012340">
    <property type="entry name" value="NA-bd_OB-fold"/>
</dbReference>
<dbReference type="GO" id="GO:0019843">
    <property type="term" value="F:rRNA binding"/>
    <property type="evidence" value="ECO:0007669"/>
    <property type="project" value="UniProtKB-UniRule"/>
</dbReference>
<dbReference type="PROSITE" id="PS00467">
    <property type="entry name" value="RIBOSOMAL_L2"/>
    <property type="match status" value="1"/>
</dbReference>
<keyword evidence="5" id="KW-0699">rRNA-binding</keyword>
<evidence type="ECO:0000259" key="8">
    <source>
        <dbReference type="SMART" id="SM01383"/>
    </source>
</evidence>
<dbReference type="FunFam" id="4.10.950.10:FF:000001">
    <property type="entry name" value="50S ribosomal protein L2"/>
    <property type="match status" value="1"/>
</dbReference>
<evidence type="ECO:0000256" key="3">
    <source>
        <dbReference type="ARBA" id="ARBA00023274"/>
    </source>
</evidence>
<accession>A0A2M7S9N7</accession>
<dbReference type="SMART" id="SM01383">
    <property type="entry name" value="Ribosomal_L2"/>
    <property type="match status" value="1"/>
</dbReference>
<dbReference type="Pfam" id="PF03947">
    <property type="entry name" value="Ribosomal_L2_C"/>
    <property type="match status" value="1"/>
</dbReference>
<dbReference type="InterPro" id="IPR008991">
    <property type="entry name" value="Translation_prot_SH3-like_sf"/>
</dbReference>
<dbReference type="InterPro" id="IPR002171">
    <property type="entry name" value="Ribosomal_uL2"/>
</dbReference>
<evidence type="ECO:0000259" key="7">
    <source>
        <dbReference type="SMART" id="SM01382"/>
    </source>
</evidence>
<dbReference type="InterPro" id="IPR014726">
    <property type="entry name" value="Ribosomal_uL2_dom3"/>
</dbReference>
<dbReference type="GO" id="GO:0002181">
    <property type="term" value="P:cytoplasmic translation"/>
    <property type="evidence" value="ECO:0007669"/>
    <property type="project" value="TreeGrafter"/>
</dbReference>
<evidence type="ECO:0000313" key="10">
    <source>
        <dbReference type="Proteomes" id="UP000229307"/>
    </source>
</evidence>
<dbReference type="GO" id="GO:0003735">
    <property type="term" value="F:structural constituent of ribosome"/>
    <property type="evidence" value="ECO:0007669"/>
    <property type="project" value="InterPro"/>
</dbReference>
<dbReference type="PANTHER" id="PTHR13691:SF5">
    <property type="entry name" value="LARGE RIBOSOMAL SUBUNIT PROTEIN UL2M"/>
    <property type="match status" value="1"/>
</dbReference>
<dbReference type="InterPro" id="IPR022669">
    <property type="entry name" value="Ribosomal_uL2_C"/>
</dbReference>
<dbReference type="FunFam" id="2.30.30.30:FF:000001">
    <property type="entry name" value="50S ribosomal protein L2"/>
    <property type="match status" value="1"/>
</dbReference>
<dbReference type="InterPro" id="IPR022666">
    <property type="entry name" value="Ribosomal_uL2_RNA-bd_dom"/>
</dbReference>
<name>A0A2M7S9N7_9BACT</name>
<organism evidence="9 10">
    <name type="scientific">Candidatus Desantisbacteria bacterium CG_4_10_14_0_8_um_filter_48_22</name>
    <dbReference type="NCBI Taxonomy" id="1974543"/>
    <lineage>
        <taxon>Bacteria</taxon>
        <taxon>Candidatus Desantisiibacteriota</taxon>
    </lineage>
</organism>
<comment type="subunit">
    <text evidence="5">Part of the 50S ribosomal subunit. Forms a bridge to the 30S subunit in the 70S ribosome.</text>
</comment>
<dbReference type="GO" id="GO:0015934">
    <property type="term" value="C:large ribosomal subunit"/>
    <property type="evidence" value="ECO:0007669"/>
    <property type="project" value="InterPro"/>
</dbReference>
<dbReference type="Gene3D" id="2.40.50.140">
    <property type="entry name" value="Nucleic acid-binding proteins"/>
    <property type="match status" value="1"/>
</dbReference>
<keyword evidence="2 5" id="KW-0689">Ribosomal protein</keyword>
<evidence type="ECO:0000256" key="4">
    <source>
        <dbReference type="ARBA" id="ARBA00035242"/>
    </source>
</evidence>
<dbReference type="Proteomes" id="UP000229307">
    <property type="component" value="Unassembled WGS sequence"/>
</dbReference>
<dbReference type="SMART" id="SM01382">
    <property type="entry name" value="Ribosomal_L2_C"/>
    <property type="match status" value="1"/>
</dbReference>
<dbReference type="AlphaFoldDB" id="A0A2M7S9N7"/>
<dbReference type="Gene3D" id="2.30.30.30">
    <property type="match status" value="1"/>
</dbReference>